<dbReference type="Proteomes" id="UP000671862">
    <property type="component" value="Chromosome"/>
</dbReference>
<proteinExistence type="predicted"/>
<reference evidence="2 3" key="1">
    <citation type="submission" date="2021-03" db="EMBL/GenBank/DDBJ databases">
        <title>Thermosipho ferrireducens sp.nov., an anaerobic thermophilic iron-reducing bacterium isolated from a deep-sea hydrothermal sulfide deposits.</title>
        <authorList>
            <person name="Zeng X."/>
            <person name="Chen Y."/>
            <person name="Shao Z."/>
        </authorList>
    </citation>
    <scope>NUCLEOTIDE SEQUENCE [LARGE SCALE GENOMIC DNA]</scope>
    <source>
        <strain evidence="2 3">JL129W03</strain>
    </source>
</reference>
<dbReference type="InterPro" id="IPR018490">
    <property type="entry name" value="cNMP-bd_dom_sf"/>
</dbReference>
<dbReference type="Gene3D" id="2.60.120.10">
    <property type="entry name" value="Jelly Rolls"/>
    <property type="match status" value="2"/>
</dbReference>
<dbReference type="SUPFAM" id="SSF51206">
    <property type="entry name" value="cAMP-binding domain-like"/>
    <property type="match status" value="2"/>
</dbReference>
<name>A0ABX7S815_9BACT</name>
<dbReference type="InterPro" id="IPR050503">
    <property type="entry name" value="cAMP-dep_PK_reg_su-like"/>
</dbReference>
<dbReference type="InterPro" id="IPR014710">
    <property type="entry name" value="RmlC-like_jellyroll"/>
</dbReference>
<protein>
    <submittedName>
        <fullName evidence="2">Cyclic nucleotide-binding domain-containing protein</fullName>
    </submittedName>
</protein>
<dbReference type="CDD" id="cd00038">
    <property type="entry name" value="CAP_ED"/>
    <property type="match status" value="1"/>
</dbReference>
<dbReference type="SMART" id="SM00100">
    <property type="entry name" value="cNMP"/>
    <property type="match status" value="1"/>
</dbReference>
<dbReference type="RefSeq" id="WP_207567441.1">
    <property type="nucleotide sequence ID" value="NZ_CP071446.1"/>
</dbReference>
<feature type="domain" description="Cyclic nucleotide-binding" evidence="1">
    <location>
        <begin position="1"/>
        <end position="52"/>
    </location>
</feature>
<evidence type="ECO:0000313" key="3">
    <source>
        <dbReference type="Proteomes" id="UP000671862"/>
    </source>
</evidence>
<dbReference type="Pfam" id="PF00027">
    <property type="entry name" value="cNMP_binding"/>
    <property type="match status" value="2"/>
</dbReference>
<keyword evidence="3" id="KW-1185">Reference proteome</keyword>
<evidence type="ECO:0000259" key="1">
    <source>
        <dbReference type="PROSITE" id="PS50042"/>
    </source>
</evidence>
<evidence type="ECO:0000313" key="2">
    <source>
        <dbReference type="EMBL" id="QTA38724.1"/>
    </source>
</evidence>
<gene>
    <name evidence="2" type="ORF">JYK00_04240</name>
</gene>
<dbReference type="PROSITE" id="PS50042">
    <property type="entry name" value="CNMP_BINDING_3"/>
    <property type="match status" value="2"/>
</dbReference>
<sequence length="403" mass="45984">MRVETFPAGKYLYRVGEKPEEIFILLEGSVSVKLWQSEEAFDYATFGEWSLLNKSACEDVKVSEDSVISLIEPCEILDIENISETILLMLRSISNRLLIIDSELTGNFEVSETREDVMRTFLRKHPGAYFLNDKLFSDYLFMKKKFFEEDYKSALSISSKCLGISMPDDLKKEFLIWQTLASIMLSPDRMELLVRKLPLEKYKNNLSYHYLLKFIRGGKENFILDIFAKIGLHLPAKTILVLEGDVAKQGFLVVNGYVKAVKFSGDREIFLSLVKPGEFCGESAVFETGKRMATLYAVTPVDLIPFDKETLQNQIKKNPNFGLRLCKGQLERIEKTYRLLKIRATIGKTVRIEKVLQHLSEAIENAGLTIHDISNIAEANIEDVIEIVKKYGYNVKLDGVVGR</sequence>
<dbReference type="PANTHER" id="PTHR11635">
    <property type="entry name" value="CAMP-DEPENDENT PROTEIN KINASE REGULATORY CHAIN"/>
    <property type="match status" value="1"/>
</dbReference>
<dbReference type="PANTHER" id="PTHR11635:SF152">
    <property type="entry name" value="CAMP-DEPENDENT PROTEIN KINASE TYPE I REGULATORY SUBUNIT-RELATED"/>
    <property type="match status" value="1"/>
</dbReference>
<dbReference type="InterPro" id="IPR000595">
    <property type="entry name" value="cNMP-bd_dom"/>
</dbReference>
<organism evidence="2 3">
    <name type="scientific">Thermosipho ferrireducens</name>
    <dbReference type="NCBI Taxonomy" id="2571116"/>
    <lineage>
        <taxon>Bacteria</taxon>
        <taxon>Thermotogati</taxon>
        <taxon>Thermotogota</taxon>
        <taxon>Thermotogae</taxon>
        <taxon>Thermotogales</taxon>
        <taxon>Fervidobacteriaceae</taxon>
        <taxon>Thermosipho</taxon>
    </lineage>
</organism>
<dbReference type="EMBL" id="CP071446">
    <property type="protein sequence ID" value="QTA38724.1"/>
    <property type="molecule type" value="Genomic_DNA"/>
</dbReference>
<feature type="domain" description="Cyclic nucleotide-binding" evidence="1">
    <location>
        <begin position="211"/>
        <end position="332"/>
    </location>
</feature>
<accession>A0ABX7S815</accession>